<dbReference type="GO" id="GO:0001671">
    <property type="term" value="F:ATPase activator activity"/>
    <property type="evidence" value="ECO:0007669"/>
    <property type="project" value="TreeGrafter"/>
</dbReference>
<dbReference type="FunFam" id="2.40.160.110:FF:000003">
    <property type="entry name" value="ATPase H+ transporting accessory protein 1"/>
    <property type="match status" value="1"/>
</dbReference>
<keyword evidence="3 6" id="KW-0812">Transmembrane</keyword>
<feature type="domain" description="V-type proton ATPase subunit S1 luminal" evidence="7">
    <location>
        <begin position="206"/>
        <end position="348"/>
    </location>
</feature>
<evidence type="ECO:0000256" key="5">
    <source>
        <dbReference type="ARBA" id="ARBA00023136"/>
    </source>
</evidence>
<comment type="subcellular location">
    <subcellularLocation>
        <location evidence="1">Membrane</location>
        <topology evidence="1">Single-pass membrane protein</topology>
    </subcellularLocation>
</comment>
<dbReference type="Ensembl" id="ENSCCRT00020065102.1">
    <property type="protein sequence ID" value="ENSCCRP00020059075.1"/>
    <property type="gene ID" value="ENSCCRG00020028003.1"/>
</dbReference>
<feature type="domain" description="V-type proton ATPase subunit S1/VOA1 transmembrane" evidence="8">
    <location>
        <begin position="363"/>
        <end position="401"/>
    </location>
</feature>
<sequence>MIITEVGMRCRSISTMAFTSVLLFICSIYSCYAQVPLLMWTSGGYVTRLSNMPHLAQPAAGQTVSGGQLASYLKSALSGAPHNVLLFLQDKGELGIPAVHIDPNTLKEIKLNTSQPSLLAVHLPYTAGVQTKESLLKNDAIIGEVLNVFKSQDVPYTAVYTGLKPSRVIEETPVMPGRSVGRSLLQAPPQSSVKPPLVVNNTAGRPCILLWADTLLASYSGKQDDLAIHIFNGSADTAGSVCNETLSRLVINYQNVLDLRSLRLIFSMRKIFFPVSARNWSVVEQVVLEYDGQRAIFNASGGIYSPAEYSFHCQSVSSIQSPLLVPRSATDNANQWKLSFTDFQIQGFNVTGEDFSYASDCAGFFTPGIWMGLLTSLLMVFILTYGLHMIMQLRTMDRFDDPKGPAISVPQSE</sequence>
<protein>
    <submittedName>
        <fullName evidence="9">ATPase H+ transporting accessory protein 1b</fullName>
    </submittedName>
</protein>
<evidence type="ECO:0000256" key="6">
    <source>
        <dbReference type="SAM" id="Phobius"/>
    </source>
</evidence>
<evidence type="ECO:0000259" key="7">
    <source>
        <dbReference type="Pfam" id="PF05827"/>
    </source>
</evidence>
<dbReference type="GO" id="GO:0033176">
    <property type="term" value="C:proton-transporting V-type ATPase complex"/>
    <property type="evidence" value="ECO:0007669"/>
    <property type="project" value="TreeGrafter"/>
</dbReference>
<dbReference type="PANTHER" id="PTHR12471">
    <property type="entry name" value="VACUOLAR ATP SYNTHASE SUBUNIT S1"/>
    <property type="match status" value="1"/>
</dbReference>
<dbReference type="Gene3D" id="2.40.160.110">
    <property type="match status" value="1"/>
</dbReference>
<reference evidence="9" key="1">
    <citation type="submission" date="2025-08" db="UniProtKB">
        <authorList>
            <consortium name="Ensembl"/>
        </authorList>
    </citation>
    <scope>IDENTIFICATION</scope>
</reference>
<dbReference type="AlphaFoldDB" id="A0A8C2HPY0"/>
<evidence type="ECO:0000256" key="2">
    <source>
        <dbReference type="ARBA" id="ARBA00009037"/>
    </source>
</evidence>
<evidence type="ECO:0000256" key="4">
    <source>
        <dbReference type="ARBA" id="ARBA00022989"/>
    </source>
</evidence>
<feature type="transmembrane region" description="Helical" evidence="6">
    <location>
        <begin position="369"/>
        <end position="388"/>
    </location>
</feature>
<name>A0A8C2HPY0_CYPCA</name>
<evidence type="ECO:0000313" key="9">
    <source>
        <dbReference type="Ensembl" id="ENSCCRP00020059075.1"/>
    </source>
</evidence>
<dbReference type="GO" id="GO:0030641">
    <property type="term" value="P:regulation of cellular pH"/>
    <property type="evidence" value="ECO:0007669"/>
    <property type="project" value="TreeGrafter"/>
</dbReference>
<dbReference type="GO" id="GO:0030659">
    <property type="term" value="C:cytoplasmic vesicle membrane"/>
    <property type="evidence" value="ECO:0007669"/>
    <property type="project" value="UniProtKB-ARBA"/>
</dbReference>
<evidence type="ECO:0000256" key="1">
    <source>
        <dbReference type="ARBA" id="ARBA00004167"/>
    </source>
</evidence>
<dbReference type="InterPro" id="IPR046755">
    <property type="entry name" value="VAS1_LD"/>
</dbReference>
<dbReference type="GO" id="GO:0098588">
    <property type="term" value="C:bounding membrane of organelle"/>
    <property type="evidence" value="ECO:0007669"/>
    <property type="project" value="UniProtKB-ARBA"/>
</dbReference>
<comment type="similarity">
    <text evidence="2">Belongs to the vacuolar ATPase subunit S1 family.</text>
</comment>
<dbReference type="InterPro" id="IPR008388">
    <property type="entry name" value="Ac45_acc_su"/>
</dbReference>
<dbReference type="InterPro" id="IPR046756">
    <property type="entry name" value="VAS1/VOA1_TM"/>
</dbReference>
<keyword evidence="5 6" id="KW-0472">Membrane</keyword>
<accession>A0A8C2HPY0</accession>
<dbReference type="Proteomes" id="UP000694701">
    <property type="component" value="Unplaced"/>
</dbReference>
<keyword evidence="4 6" id="KW-1133">Transmembrane helix</keyword>
<dbReference type="GO" id="GO:0012505">
    <property type="term" value="C:endomembrane system"/>
    <property type="evidence" value="ECO:0007669"/>
    <property type="project" value="UniProtKB-ARBA"/>
</dbReference>
<dbReference type="Pfam" id="PF20520">
    <property type="entry name" value="Ac45-VOA1_TM"/>
    <property type="match status" value="1"/>
</dbReference>
<evidence type="ECO:0000313" key="10">
    <source>
        <dbReference type="Proteomes" id="UP000694701"/>
    </source>
</evidence>
<organism evidence="9 10">
    <name type="scientific">Cyprinus carpio</name>
    <name type="common">Common carp</name>
    <dbReference type="NCBI Taxonomy" id="7962"/>
    <lineage>
        <taxon>Eukaryota</taxon>
        <taxon>Metazoa</taxon>
        <taxon>Chordata</taxon>
        <taxon>Craniata</taxon>
        <taxon>Vertebrata</taxon>
        <taxon>Euteleostomi</taxon>
        <taxon>Actinopterygii</taxon>
        <taxon>Neopterygii</taxon>
        <taxon>Teleostei</taxon>
        <taxon>Ostariophysi</taxon>
        <taxon>Cypriniformes</taxon>
        <taxon>Cyprinidae</taxon>
        <taxon>Cyprininae</taxon>
        <taxon>Cyprinus</taxon>
    </lineage>
</organism>
<evidence type="ECO:0000256" key="3">
    <source>
        <dbReference type="ARBA" id="ARBA00022692"/>
    </source>
</evidence>
<dbReference type="PANTHER" id="PTHR12471:SF2">
    <property type="entry name" value="V-TYPE PROTON ATPASE SUBUNIT S1"/>
    <property type="match status" value="1"/>
</dbReference>
<evidence type="ECO:0000259" key="8">
    <source>
        <dbReference type="Pfam" id="PF20520"/>
    </source>
</evidence>
<proteinExistence type="inferred from homology"/>
<dbReference type="Pfam" id="PF05827">
    <property type="entry name" value="VAS1_LD"/>
    <property type="match status" value="1"/>
</dbReference>